<dbReference type="Proteomes" id="UP000693952">
    <property type="component" value="Chromosome"/>
</dbReference>
<keyword evidence="1" id="KW-1133">Transmembrane helix</keyword>
<protein>
    <submittedName>
        <fullName evidence="2">Uncharacterized protein</fullName>
    </submittedName>
</protein>
<keyword evidence="3" id="KW-1185">Reference proteome</keyword>
<name>A0ABX8MFH4_9PSED</name>
<gene>
    <name evidence="2" type="ORF">KSS89_16430</name>
</gene>
<sequence length="49" mass="5436">MNTMLKLNLIAFAASVVLGDLVLMSFSLIGLVGHYFHNKNETQEHSFIA</sequence>
<feature type="transmembrane region" description="Helical" evidence="1">
    <location>
        <begin position="7"/>
        <end position="36"/>
    </location>
</feature>
<evidence type="ECO:0000313" key="2">
    <source>
        <dbReference type="EMBL" id="QXH37880.1"/>
    </source>
</evidence>
<evidence type="ECO:0000256" key="1">
    <source>
        <dbReference type="SAM" id="Phobius"/>
    </source>
</evidence>
<organism evidence="2 3">
    <name type="scientific">Pseudomonas sessilinigenes</name>
    <dbReference type="NCBI Taxonomy" id="658629"/>
    <lineage>
        <taxon>Bacteria</taxon>
        <taxon>Pseudomonadati</taxon>
        <taxon>Pseudomonadota</taxon>
        <taxon>Gammaproteobacteria</taxon>
        <taxon>Pseudomonadales</taxon>
        <taxon>Pseudomonadaceae</taxon>
        <taxon>Pseudomonas</taxon>
    </lineage>
</organism>
<reference evidence="2" key="1">
    <citation type="submission" date="2021-06" db="EMBL/GenBank/DDBJ databases">
        <title>Updating the genus Pseudomonas: Description of 43 new species and partition of the Pseudomonas putida group.</title>
        <authorList>
            <person name="Girard L."/>
            <person name="Lood C."/>
            <person name="Vandamme P."/>
            <person name="Rokni-Zadeh H."/>
            <person name="van Noort V."/>
            <person name="Hofte M."/>
            <person name="Lavigne R."/>
            <person name="De Mot R."/>
        </authorList>
    </citation>
    <scope>NUCLEOTIDE SEQUENCE</scope>
    <source>
        <strain evidence="2">CMR12a</strain>
    </source>
</reference>
<keyword evidence="1" id="KW-0812">Transmembrane</keyword>
<accession>A0ABX8MFH4</accession>
<evidence type="ECO:0000313" key="3">
    <source>
        <dbReference type="Proteomes" id="UP000693952"/>
    </source>
</evidence>
<keyword evidence="1" id="KW-0472">Membrane</keyword>
<dbReference type="EMBL" id="CP077074">
    <property type="protein sequence ID" value="QXH37880.1"/>
    <property type="molecule type" value="Genomic_DNA"/>
</dbReference>
<proteinExistence type="predicted"/>
<dbReference type="RefSeq" id="WP_164487293.1">
    <property type="nucleotide sequence ID" value="NZ_CP027706.1"/>
</dbReference>